<dbReference type="Proteomes" id="UP000286954">
    <property type="component" value="Chromosome"/>
</dbReference>
<evidence type="ECO:0000256" key="3">
    <source>
        <dbReference type="ARBA" id="ARBA00023002"/>
    </source>
</evidence>
<dbReference type="InterPro" id="IPR023753">
    <property type="entry name" value="FAD/NAD-binding_dom"/>
</dbReference>
<sequence>MQYDVIIIGGSYAGLAAGLQLARARRRVLVVDAGVRRNRFASASHGFFGHDGVPPADLAALGREQILAYPTVEWHEGEARQVEPVEGGYAVCLGDTSARASRIILATGIRDILPAIAGLEARWGRHVFHCPYCHGFELDEGPVGVIASSPMAVHQAMMLPDWGPTTLFTNGVYVPEGEELAALERRGVVLEHAHVTGLEGEGVDVVLADGRRISMAGAFVQPRMEMASGIAHQMGLAFEEGPLGAFVQTSEMKQTSRPGVFACGDMARAAGSVSFAVADGTMAGLAAHRSLIFGL</sequence>
<evidence type="ECO:0000256" key="1">
    <source>
        <dbReference type="ARBA" id="ARBA00018719"/>
    </source>
</evidence>
<dbReference type="Pfam" id="PF07992">
    <property type="entry name" value="Pyr_redox_2"/>
    <property type="match status" value="1"/>
</dbReference>
<dbReference type="EMBL" id="CP018911">
    <property type="protein sequence ID" value="AZU04483.1"/>
    <property type="molecule type" value="Genomic_DNA"/>
</dbReference>
<dbReference type="GO" id="GO:0016491">
    <property type="term" value="F:oxidoreductase activity"/>
    <property type="evidence" value="ECO:0007669"/>
    <property type="project" value="UniProtKB-KW"/>
</dbReference>
<organism evidence="4 5">
    <name type="scientific">Glycocaulis alkaliphilus</name>
    <dbReference type="NCBI Taxonomy" id="1434191"/>
    <lineage>
        <taxon>Bacteria</taxon>
        <taxon>Pseudomonadati</taxon>
        <taxon>Pseudomonadota</taxon>
        <taxon>Alphaproteobacteria</taxon>
        <taxon>Maricaulales</taxon>
        <taxon>Maricaulaceae</taxon>
        <taxon>Glycocaulis</taxon>
    </lineage>
</organism>
<dbReference type="InterPro" id="IPR036188">
    <property type="entry name" value="FAD/NAD-bd_sf"/>
</dbReference>
<dbReference type="KEGG" id="gak:X907_1960"/>
<keyword evidence="5" id="KW-1185">Reference proteome</keyword>
<dbReference type="PRINTS" id="PR00368">
    <property type="entry name" value="FADPNR"/>
</dbReference>
<proteinExistence type="predicted"/>
<dbReference type="SUPFAM" id="SSF51905">
    <property type="entry name" value="FAD/NAD(P)-binding domain"/>
    <property type="match status" value="1"/>
</dbReference>
<evidence type="ECO:0000313" key="4">
    <source>
        <dbReference type="EMBL" id="AZU04483.1"/>
    </source>
</evidence>
<evidence type="ECO:0000313" key="5">
    <source>
        <dbReference type="Proteomes" id="UP000286954"/>
    </source>
</evidence>
<dbReference type="Gene3D" id="3.50.50.60">
    <property type="entry name" value="FAD/NAD(P)-binding domain"/>
    <property type="match status" value="2"/>
</dbReference>
<name>A0A3T0EAL2_9PROT</name>
<protein>
    <recommendedName>
        <fullName evidence="1">Thioredoxin reductase</fullName>
    </recommendedName>
</protein>
<dbReference type="InterPro" id="IPR050097">
    <property type="entry name" value="Ferredoxin-NADP_redctase_2"/>
</dbReference>
<dbReference type="AlphaFoldDB" id="A0A3T0EAL2"/>
<dbReference type="PANTHER" id="PTHR48105">
    <property type="entry name" value="THIOREDOXIN REDUCTASE 1-RELATED-RELATED"/>
    <property type="match status" value="1"/>
</dbReference>
<reference evidence="4 5" key="1">
    <citation type="submission" date="2016-12" db="EMBL/GenBank/DDBJ databases">
        <title>The genome of dimorphic prosthecate Glycocaulis alkaliphilus 6b-8t, isolated from crude oil dictates its adaptability in petroleum environments.</title>
        <authorList>
            <person name="Wu X.-L."/>
            <person name="Geng S."/>
        </authorList>
    </citation>
    <scope>NUCLEOTIDE SEQUENCE [LARGE SCALE GENOMIC DNA]</scope>
    <source>
        <strain evidence="4 5">6B-8</strain>
    </source>
</reference>
<dbReference type="PRINTS" id="PR00469">
    <property type="entry name" value="PNDRDTASEII"/>
</dbReference>
<dbReference type="RefSeq" id="WP_127567461.1">
    <property type="nucleotide sequence ID" value="NZ_BMFB01000003.1"/>
</dbReference>
<accession>A0A3T0EAL2</accession>
<gene>
    <name evidence="4" type="ORF">X907_1960</name>
</gene>
<keyword evidence="3" id="KW-0560">Oxidoreductase</keyword>
<keyword evidence="2" id="KW-0285">Flavoprotein</keyword>
<evidence type="ECO:0000256" key="2">
    <source>
        <dbReference type="ARBA" id="ARBA00022630"/>
    </source>
</evidence>
<dbReference type="OrthoDB" id="9786503at2"/>